<feature type="region of interest" description="Disordered" evidence="8">
    <location>
        <begin position="179"/>
        <end position="211"/>
    </location>
</feature>
<keyword evidence="6" id="KW-0406">Ion transport</keyword>
<dbReference type="PROSITE" id="PS00518">
    <property type="entry name" value="ZF_RING_1"/>
    <property type="match status" value="1"/>
</dbReference>
<evidence type="ECO:0000256" key="7">
    <source>
        <dbReference type="PROSITE-ProRule" id="PRU00175"/>
    </source>
</evidence>
<protein>
    <submittedName>
        <fullName evidence="11">V-ATPase V1 sector subunit E</fullName>
    </submittedName>
</protein>
<evidence type="ECO:0000256" key="3">
    <source>
        <dbReference type="ARBA" id="ARBA00022723"/>
    </source>
</evidence>
<sequence>MEDSTFDTGANEQPSVEETPRSSRSGSIQHDSTDSIEGLDSELTQAAAHASAEESNNAHIRQRRRVGGTAEDIADDERVLAQSTARECSDKGKEPACSREQEAPTKSDNAGDKSAARSMDGGDEFSCNICFDTATDPVLTICGHLFCWSCLVQWLERSATCPVCKAGCDKDKVIPVYGRGREEKDPRHNPNLPNRPAGQRPPPPSRQHNQLFGFDPFGVPGSFHGMGRVGGGGAGGAVFVGGLGLLPALMGFSTFSTGHMGNLPMGTNGAGASQQPVGQQAFASRVLMMLAAMILMSILMSTATRPMNDEEVYSEMNKMVAFIRQEALEKAREIKVKADEEFNIEKAKLVRQESINVEEQFQRKVKQAEVKQRILTSTLINKSRLQVLQARQEMLESVFSDAQEAMKSVPQDEAKYLELLVCLCVQAFVQLNDETINVRGRKADTALIQRAVEQAVVEYKEKTGKAVKATVVEVSPLPDSVLGGVRVSALNDRISVDNTLQARLDLSSDRMLPQLRNILFGQSPNRKFFN</sequence>
<dbReference type="Proteomes" id="UP001140074">
    <property type="component" value="Unassembled WGS sequence"/>
</dbReference>
<evidence type="ECO:0000259" key="10">
    <source>
        <dbReference type="PROSITE" id="PS50089"/>
    </source>
</evidence>
<evidence type="ECO:0000256" key="5">
    <source>
        <dbReference type="ARBA" id="ARBA00022833"/>
    </source>
</evidence>
<keyword evidence="9" id="KW-0812">Transmembrane</keyword>
<dbReference type="PANTHER" id="PTHR45715">
    <property type="entry name" value="ATPASE H+-TRANSPORTING V1 SUBUNIT E1A-RELATED"/>
    <property type="match status" value="1"/>
</dbReference>
<dbReference type="InterPro" id="IPR001841">
    <property type="entry name" value="Znf_RING"/>
</dbReference>
<dbReference type="InterPro" id="IPR013083">
    <property type="entry name" value="Znf_RING/FYVE/PHD"/>
</dbReference>
<feature type="transmembrane region" description="Helical" evidence="9">
    <location>
        <begin position="282"/>
        <end position="300"/>
    </location>
</feature>
<keyword evidence="9" id="KW-1133">Transmembrane helix</keyword>
<feature type="compositionally biased region" description="Basic and acidic residues" evidence="8">
    <location>
        <begin position="87"/>
        <end position="115"/>
    </location>
</feature>
<dbReference type="HAMAP" id="MF_00311">
    <property type="entry name" value="ATP_synth_E_arch"/>
    <property type="match status" value="1"/>
</dbReference>
<dbReference type="SMART" id="SM00184">
    <property type="entry name" value="RING"/>
    <property type="match status" value="1"/>
</dbReference>
<dbReference type="InterPro" id="IPR017907">
    <property type="entry name" value="Znf_RING_CS"/>
</dbReference>
<keyword evidence="2" id="KW-0813">Transport</keyword>
<feature type="region of interest" description="Disordered" evidence="8">
    <location>
        <begin position="1"/>
        <end position="118"/>
    </location>
</feature>
<dbReference type="InterPro" id="IPR002842">
    <property type="entry name" value="ATPase_V1_Esu"/>
</dbReference>
<dbReference type="InterPro" id="IPR038495">
    <property type="entry name" value="ATPase_E_C"/>
</dbReference>
<evidence type="ECO:0000256" key="9">
    <source>
        <dbReference type="SAM" id="Phobius"/>
    </source>
</evidence>
<feature type="domain" description="RING-type" evidence="10">
    <location>
        <begin position="127"/>
        <end position="165"/>
    </location>
</feature>
<name>A0A9W8M9C5_9FUNG</name>
<keyword evidence="9" id="KW-0472">Membrane</keyword>
<dbReference type="Gene3D" id="6.10.250.1620">
    <property type="match status" value="1"/>
</dbReference>
<dbReference type="Gene3D" id="3.30.2320.30">
    <property type="entry name" value="ATP synthase, E subunit, C-terminal"/>
    <property type="match status" value="1"/>
</dbReference>
<dbReference type="Gene3D" id="3.30.40.10">
    <property type="entry name" value="Zinc/RING finger domain, C3HC4 (zinc finger)"/>
    <property type="match status" value="1"/>
</dbReference>
<evidence type="ECO:0000256" key="4">
    <source>
        <dbReference type="ARBA" id="ARBA00022771"/>
    </source>
</evidence>
<evidence type="ECO:0000256" key="8">
    <source>
        <dbReference type="SAM" id="MobiDB-lite"/>
    </source>
</evidence>
<keyword evidence="12" id="KW-1185">Reference proteome</keyword>
<evidence type="ECO:0000256" key="6">
    <source>
        <dbReference type="ARBA" id="ARBA00023065"/>
    </source>
</evidence>
<feature type="compositionally biased region" description="Low complexity" evidence="8">
    <location>
        <begin position="46"/>
        <end position="59"/>
    </location>
</feature>
<keyword evidence="5" id="KW-0862">Zinc</keyword>
<organism evidence="11 12">
    <name type="scientific">Coemansia aciculifera</name>
    <dbReference type="NCBI Taxonomy" id="417176"/>
    <lineage>
        <taxon>Eukaryota</taxon>
        <taxon>Fungi</taxon>
        <taxon>Fungi incertae sedis</taxon>
        <taxon>Zoopagomycota</taxon>
        <taxon>Kickxellomycotina</taxon>
        <taxon>Kickxellomycetes</taxon>
        <taxon>Kickxellales</taxon>
        <taxon>Kickxellaceae</taxon>
        <taxon>Coemansia</taxon>
    </lineage>
</organism>
<dbReference type="SUPFAM" id="SSF160527">
    <property type="entry name" value="V-type ATPase subunit E-like"/>
    <property type="match status" value="1"/>
</dbReference>
<keyword evidence="3" id="KW-0479">Metal-binding</keyword>
<feature type="compositionally biased region" description="Polar residues" evidence="8">
    <location>
        <begin position="1"/>
        <end position="30"/>
    </location>
</feature>
<dbReference type="EMBL" id="JANBUY010000004">
    <property type="protein sequence ID" value="KAJ2868363.1"/>
    <property type="molecule type" value="Genomic_DNA"/>
</dbReference>
<evidence type="ECO:0000256" key="2">
    <source>
        <dbReference type="ARBA" id="ARBA00022448"/>
    </source>
</evidence>
<feature type="compositionally biased region" description="Basic and acidic residues" evidence="8">
    <location>
        <begin position="179"/>
        <end position="188"/>
    </location>
</feature>
<evidence type="ECO:0000256" key="1">
    <source>
        <dbReference type="ARBA" id="ARBA00005901"/>
    </source>
</evidence>
<comment type="similarity">
    <text evidence="1">Belongs to the V-ATPase E subunit family.</text>
</comment>
<keyword evidence="4 7" id="KW-0863">Zinc-finger</keyword>
<comment type="caution">
    <text evidence="11">The sequence shown here is derived from an EMBL/GenBank/DDBJ whole genome shotgun (WGS) entry which is preliminary data.</text>
</comment>
<dbReference type="Pfam" id="PF13923">
    <property type="entry name" value="zf-C3HC4_2"/>
    <property type="match status" value="1"/>
</dbReference>
<reference evidence="11" key="1">
    <citation type="submission" date="2022-07" db="EMBL/GenBank/DDBJ databases">
        <title>Phylogenomic reconstructions and comparative analyses of Kickxellomycotina fungi.</title>
        <authorList>
            <person name="Reynolds N.K."/>
            <person name="Stajich J.E."/>
            <person name="Barry K."/>
            <person name="Grigoriev I.V."/>
            <person name="Crous P."/>
            <person name="Smith M.E."/>
        </authorList>
    </citation>
    <scope>NUCLEOTIDE SEQUENCE</scope>
    <source>
        <strain evidence="11">RSA 476</strain>
    </source>
</reference>
<dbReference type="Pfam" id="PF01991">
    <property type="entry name" value="vATP-synt_E"/>
    <property type="match status" value="1"/>
</dbReference>
<dbReference type="GO" id="GO:0008270">
    <property type="term" value="F:zinc ion binding"/>
    <property type="evidence" value="ECO:0007669"/>
    <property type="project" value="UniProtKB-KW"/>
</dbReference>
<proteinExistence type="inferred from homology"/>
<evidence type="ECO:0000313" key="12">
    <source>
        <dbReference type="Proteomes" id="UP001140074"/>
    </source>
</evidence>
<dbReference type="PROSITE" id="PS50089">
    <property type="entry name" value="ZF_RING_2"/>
    <property type="match status" value="1"/>
</dbReference>
<dbReference type="GO" id="GO:0046961">
    <property type="term" value="F:proton-transporting ATPase activity, rotational mechanism"/>
    <property type="evidence" value="ECO:0007669"/>
    <property type="project" value="InterPro"/>
</dbReference>
<evidence type="ECO:0000313" key="11">
    <source>
        <dbReference type="EMBL" id="KAJ2868363.1"/>
    </source>
</evidence>
<gene>
    <name evidence="11" type="primary">VMA4</name>
    <name evidence="11" type="ORF">GGH94_000203</name>
</gene>
<dbReference type="SUPFAM" id="SSF57850">
    <property type="entry name" value="RING/U-box"/>
    <property type="match status" value="1"/>
</dbReference>
<dbReference type="AlphaFoldDB" id="A0A9W8M9C5"/>
<accession>A0A9W8M9C5</accession>
<dbReference type="GO" id="GO:0033178">
    <property type="term" value="C:proton-transporting two-sector ATPase complex, catalytic domain"/>
    <property type="evidence" value="ECO:0007669"/>
    <property type="project" value="InterPro"/>
</dbReference>